<accession>B7G9T3</accession>
<evidence type="ECO:0000256" key="1">
    <source>
        <dbReference type="SAM" id="SignalP"/>
    </source>
</evidence>
<organism evidence="2 3">
    <name type="scientific">Phaeodactylum tricornutum (strain CCAP 1055/1)</name>
    <dbReference type="NCBI Taxonomy" id="556484"/>
    <lineage>
        <taxon>Eukaryota</taxon>
        <taxon>Sar</taxon>
        <taxon>Stramenopiles</taxon>
        <taxon>Ochrophyta</taxon>
        <taxon>Bacillariophyta</taxon>
        <taxon>Bacillariophyceae</taxon>
        <taxon>Bacillariophycidae</taxon>
        <taxon>Naviculales</taxon>
        <taxon>Phaeodactylaceae</taxon>
        <taxon>Phaeodactylum</taxon>
    </lineage>
</organism>
<reference evidence="2 3" key="1">
    <citation type="journal article" date="2008" name="Nature">
        <title>The Phaeodactylum genome reveals the evolutionary history of diatom genomes.</title>
        <authorList>
            <person name="Bowler C."/>
            <person name="Allen A.E."/>
            <person name="Badger J.H."/>
            <person name="Grimwood J."/>
            <person name="Jabbari K."/>
            <person name="Kuo A."/>
            <person name="Maheswari U."/>
            <person name="Martens C."/>
            <person name="Maumus F."/>
            <person name="Otillar R.P."/>
            <person name="Rayko E."/>
            <person name="Salamov A."/>
            <person name="Vandepoele K."/>
            <person name="Beszteri B."/>
            <person name="Gruber A."/>
            <person name="Heijde M."/>
            <person name="Katinka M."/>
            <person name="Mock T."/>
            <person name="Valentin K."/>
            <person name="Verret F."/>
            <person name="Berges J.A."/>
            <person name="Brownlee C."/>
            <person name="Cadoret J.P."/>
            <person name="Chiovitti A."/>
            <person name="Choi C.J."/>
            <person name="Coesel S."/>
            <person name="De Martino A."/>
            <person name="Detter J.C."/>
            <person name="Durkin C."/>
            <person name="Falciatore A."/>
            <person name="Fournet J."/>
            <person name="Haruta M."/>
            <person name="Huysman M.J."/>
            <person name="Jenkins B.D."/>
            <person name="Jiroutova K."/>
            <person name="Jorgensen R.E."/>
            <person name="Joubert Y."/>
            <person name="Kaplan A."/>
            <person name="Kroger N."/>
            <person name="Kroth P.G."/>
            <person name="La Roche J."/>
            <person name="Lindquist E."/>
            <person name="Lommer M."/>
            <person name="Martin-Jezequel V."/>
            <person name="Lopez P.J."/>
            <person name="Lucas S."/>
            <person name="Mangogna M."/>
            <person name="McGinnis K."/>
            <person name="Medlin L.K."/>
            <person name="Montsant A."/>
            <person name="Oudot-Le Secq M.P."/>
            <person name="Napoli C."/>
            <person name="Obornik M."/>
            <person name="Parker M.S."/>
            <person name="Petit J.L."/>
            <person name="Porcel B.M."/>
            <person name="Poulsen N."/>
            <person name="Robison M."/>
            <person name="Rychlewski L."/>
            <person name="Rynearson T.A."/>
            <person name="Schmutz J."/>
            <person name="Shapiro H."/>
            <person name="Siaut M."/>
            <person name="Stanley M."/>
            <person name="Sussman M.R."/>
            <person name="Taylor A.R."/>
            <person name="Vardi A."/>
            <person name="von Dassow P."/>
            <person name="Vyverman W."/>
            <person name="Willis A."/>
            <person name="Wyrwicz L.S."/>
            <person name="Rokhsar D.S."/>
            <person name="Weissenbach J."/>
            <person name="Armbrust E.V."/>
            <person name="Green B.R."/>
            <person name="Van de Peer Y."/>
            <person name="Grigoriev I.V."/>
        </authorList>
    </citation>
    <scope>NUCLEOTIDE SEQUENCE [LARGE SCALE GENOMIC DNA]</scope>
    <source>
        <strain evidence="2 3">CCAP 1055/1</strain>
    </source>
</reference>
<evidence type="ECO:0000313" key="2">
    <source>
        <dbReference type="EMBL" id="EEC44615.1"/>
    </source>
</evidence>
<evidence type="ECO:0000313" key="3">
    <source>
        <dbReference type="Proteomes" id="UP000000759"/>
    </source>
</evidence>
<gene>
    <name evidence="2" type="ORF">PHATRDRAFT_49199</name>
</gene>
<dbReference type="AlphaFoldDB" id="B7G9T3"/>
<dbReference type="EMBL" id="CM000623">
    <property type="protein sequence ID" value="EEC44615.1"/>
    <property type="molecule type" value="Genomic_DNA"/>
</dbReference>
<dbReference type="HOGENOM" id="CLU_055926_0_0_1"/>
<reference evidence="3" key="2">
    <citation type="submission" date="2008-08" db="EMBL/GenBank/DDBJ databases">
        <authorList>
            <consortium name="Diatom Consortium"/>
            <person name="Grigoriev I."/>
            <person name="Grimwood J."/>
            <person name="Kuo A."/>
            <person name="Otillar R.P."/>
            <person name="Salamov A."/>
            <person name="Detter J.C."/>
            <person name="Lindquist E."/>
            <person name="Shapiro H."/>
            <person name="Lucas S."/>
            <person name="Glavina del Rio T."/>
            <person name="Pitluck S."/>
            <person name="Rokhsar D."/>
            <person name="Bowler C."/>
        </authorList>
    </citation>
    <scope>GENOME REANNOTATION</scope>
    <source>
        <strain evidence="3">CCAP 1055/1</strain>
    </source>
</reference>
<keyword evidence="3" id="KW-1185">Reference proteome</keyword>
<dbReference type="KEGG" id="pti:PHATRDRAFT_49199"/>
<name>B7G9T3_PHATC</name>
<dbReference type="GeneID" id="7195511"/>
<dbReference type="Proteomes" id="UP000000759">
    <property type="component" value="Chromosome 21"/>
</dbReference>
<keyword evidence="1" id="KW-0732">Signal</keyword>
<sequence length="418" mass="45159">MIIKLVLVIGHVVFWVSAVASPSSILNSVKTAESSYQQERELQSLDESLYNMTFVGVSNANNTITVTFDNGIGNGDSGTNPDGRFDIYTAPDDVDVTADKTLSCYTEGGELFDHAATGSGISGQIVSIGANTFPTPSTFEFTFDENVTESSPFYNYDSGTTTKQIEFIFCVKFTLTREIENKGSDPITTSTVDINFREVAIVVTVTLDGNLNANSVDAFNVAAAPINFDLDNEIVYTASVGLCETYNLDVKTPQQGDVVPICIMSDDFPLARIISVQDLTFTSDSLTQQIRVDGLDAPGATGLYGRASADTHCVTNECIQYDVIVYAIFATSAEINLKIDITGSVVLAVGNYMTRKLRTRLEPTRELAELFQGQSFRSTIELPPLPSSESAASTASANVVCMKFIPFAIAMLAPFLVF</sequence>
<dbReference type="PaxDb" id="2850-Phatr49199"/>
<feature type="signal peptide" evidence="1">
    <location>
        <begin position="1"/>
        <end position="18"/>
    </location>
</feature>
<feature type="chain" id="PRO_5002853109" evidence="1">
    <location>
        <begin position="19"/>
        <end position="418"/>
    </location>
</feature>
<dbReference type="InParanoid" id="B7G9T3"/>
<dbReference type="RefSeq" id="XP_002183946.1">
    <property type="nucleotide sequence ID" value="XM_002183910.1"/>
</dbReference>
<protein>
    <submittedName>
        <fullName evidence="2">Uncharacterized protein</fullName>
    </submittedName>
</protein>
<proteinExistence type="predicted"/>